<evidence type="ECO:0000256" key="1">
    <source>
        <dbReference type="ARBA" id="ARBA00022737"/>
    </source>
</evidence>
<dbReference type="InterPro" id="IPR001611">
    <property type="entry name" value="Leu-rich_rpt"/>
</dbReference>
<name>A0AAD5LRG6_PYTIN</name>
<proteinExistence type="predicted"/>
<dbReference type="SMART" id="SM00368">
    <property type="entry name" value="LRR_RI"/>
    <property type="match status" value="3"/>
</dbReference>
<dbReference type="InterPro" id="IPR032675">
    <property type="entry name" value="LRR_dom_sf"/>
</dbReference>
<comment type="caution">
    <text evidence="2">The sequence shown here is derived from an EMBL/GenBank/DDBJ whole genome shotgun (WGS) entry which is preliminary data.</text>
</comment>
<reference evidence="2" key="1">
    <citation type="submission" date="2021-12" db="EMBL/GenBank/DDBJ databases">
        <title>Prjna785345.</title>
        <authorList>
            <person name="Rujirawat T."/>
            <person name="Krajaejun T."/>
        </authorList>
    </citation>
    <scope>NUCLEOTIDE SEQUENCE</scope>
    <source>
        <strain evidence="2">Pi057C3</strain>
    </source>
</reference>
<keyword evidence="3" id="KW-1185">Reference proteome</keyword>
<evidence type="ECO:0000313" key="3">
    <source>
        <dbReference type="Proteomes" id="UP001209570"/>
    </source>
</evidence>
<dbReference type="PANTHER" id="PTHR24111">
    <property type="entry name" value="LEUCINE-RICH REPEAT-CONTAINING PROTEIN 34"/>
    <property type="match status" value="1"/>
</dbReference>
<evidence type="ECO:0000313" key="2">
    <source>
        <dbReference type="EMBL" id="KAJ0390122.1"/>
    </source>
</evidence>
<dbReference type="Proteomes" id="UP001209570">
    <property type="component" value="Unassembled WGS sequence"/>
</dbReference>
<keyword evidence="1" id="KW-0677">Repeat</keyword>
<dbReference type="EMBL" id="JAKCXM010002587">
    <property type="protein sequence ID" value="KAJ0390122.1"/>
    <property type="molecule type" value="Genomic_DNA"/>
</dbReference>
<dbReference type="InterPro" id="IPR052201">
    <property type="entry name" value="LRR-containing_regulator"/>
</dbReference>
<sequence>MVWGTRAGVDDLLQKLQQPKTGTSLCVLSTRKITEADAAKLAAAIATNSTLQELYFSGHKLGQAGLDAFAECLAVNTTLKHLSIGEDALGDAGVAALSAGLARNAGSAVEVWDLEHKSIGLAGASALGGLLAANSRVSTR</sequence>
<protein>
    <submittedName>
        <fullName evidence="2">Uncharacterized protein</fullName>
    </submittedName>
</protein>
<accession>A0AAD5LRG6</accession>
<dbReference type="Gene3D" id="3.80.10.10">
    <property type="entry name" value="Ribonuclease Inhibitor"/>
    <property type="match status" value="1"/>
</dbReference>
<gene>
    <name evidence="2" type="ORF">P43SY_010887</name>
</gene>
<dbReference type="PANTHER" id="PTHR24111:SF0">
    <property type="entry name" value="LEUCINE-RICH REPEAT-CONTAINING PROTEIN"/>
    <property type="match status" value="1"/>
</dbReference>
<organism evidence="2 3">
    <name type="scientific">Pythium insidiosum</name>
    <name type="common">Pythiosis disease agent</name>
    <dbReference type="NCBI Taxonomy" id="114742"/>
    <lineage>
        <taxon>Eukaryota</taxon>
        <taxon>Sar</taxon>
        <taxon>Stramenopiles</taxon>
        <taxon>Oomycota</taxon>
        <taxon>Peronosporomycetes</taxon>
        <taxon>Pythiales</taxon>
        <taxon>Pythiaceae</taxon>
        <taxon>Pythium</taxon>
    </lineage>
</organism>
<dbReference type="SUPFAM" id="SSF52047">
    <property type="entry name" value="RNI-like"/>
    <property type="match status" value="1"/>
</dbReference>
<dbReference type="Pfam" id="PF13516">
    <property type="entry name" value="LRR_6"/>
    <property type="match status" value="2"/>
</dbReference>
<dbReference type="AlphaFoldDB" id="A0AAD5LRG6"/>